<dbReference type="RefSeq" id="WP_212724730.1">
    <property type="nucleotide sequence ID" value="NZ_CP071250.1"/>
</dbReference>
<feature type="domain" description="SDH C-terminal" evidence="13">
    <location>
        <begin position="254"/>
        <end position="283"/>
    </location>
</feature>
<dbReference type="PANTHER" id="PTHR21089:SF1">
    <property type="entry name" value="BIFUNCTIONAL 3-DEHYDROQUINATE DEHYDRATASE_SHIKIMATE DEHYDROGENASE, CHLOROPLASTIC"/>
    <property type="match status" value="1"/>
</dbReference>
<dbReference type="GO" id="GO:0008652">
    <property type="term" value="P:amino acid biosynthetic process"/>
    <property type="evidence" value="ECO:0007669"/>
    <property type="project" value="UniProtKB-KW"/>
</dbReference>
<dbReference type="EC" id="1.1.1.25" evidence="10"/>
<dbReference type="InterPro" id="IPR011342">
    <property type="entry name" value="Shikimate_DH"/>
</dbReference>
<dbReference type="GO" id="GO:0030266">
    <property type="term" value="F:quinate 3-dehydrogenase (NAD+) activity"/>
    <property type="evidence" value="ECO:0007669"/>
    <property type="project" value="UniProtKB-EC"/>
</dbReference>
<dbReference type="Gene3D" id="3.40.50.10860">
    <property type="entry name" value="Leucine Dehydrogenase, chain A, domain 1"/>
    <property type="match status" value="1"/>
</dbReference>
<evidence type="ECO:0000256" key="4">
    <source>
        <dbReference type="ARBA" id="ARBA00023002"/>
    </source>
</evidence>
<dbReference type="AlphaFoldDB" id="A0A9Q9CNQ2"/>
<evidence type="ECO:0000256" key="7">
    <source>
        <dbReference type="ARBA" id="ARBA00051639"/>
    </source>
</evidence>
<comment type="catalytic activity">
    <reaction evidence="6 10">
        <text>shikimate + NADP(+) = 3-dehydroshikimate + NADPH + H(+)</text>
        <dbReference type="Rhea" id="RHEA:17737"/>
        <dbReference type="ChEBI" id="CHEBI:15378"/>
        <dbReference type="ChEBI" id="CHEBI:16630"/>
        <dbReference type="ChEBI" id="CHEBI:36208"/>
        <dbReference type="ChEBI" id="CHEBI:57783"/>
        <dbReference type="ChEBI" id="CHEBI:58349"/>
        <dbReference type="EC" id="1.1.1.25"/>
    </reaction>
</comment>
<dbReference type="GO" id="GO:0004764">
    <property type="term" value="F:shikimate 3-dehydrogenase (NADP+) activity"/>
    <property type="evidence" value="ECO:0007669"/>
    <property type="project" value="UniProtKB-UniRule"/>
</dbReference>
<comment type="catalytic activity">
    <reaction evidence="8">
        <text>shikimate + NAD(+) = 3-dehydroshikimate + NADH + H(+)</text>
        <dbReference type="Rhea" id="RHEA:17741"/>
        <dbReference type="ChEBI" id="CHEBI:15378"/>
        <dbReference type="ChEBI" id="CHEBI:16630"/>
        <dbReference type="ChEBI" id="CHEBI:36208"/>
        <dbReference type="ChEBI" id="CHEBI:57540"/>
        <dbReference type="ChEBI" id="CHEBI:57945"/>
    </reaction>
</comment>
<dbReference type="NCBIfam" id="NF001314">
    <property type="entry name" value="PRK00258.2-2"/>
    <property type="match status" value="1"/>
</dbReference>
<dbReference type="HAMAP" id="MF_00222">
    <property type="entry name" value="Shikimate_DH_AroE"/>
    <property type="match status" value="1"/>
</dbReference>
<dbReference type="GO" id="GO:0019632">
    <property type="term" value="P:shikimate metabolic process"/>
    <property type="evidence" value="ECO:0007669"/>
    <property type="project" value="InterPro"/>
</dbReference>
<protein>
    <recommendedName>
        <fullName evidence="10">Shikimate dehydrogenase (NADP(+))</fullName>
        <shortName evidence="10">SDH</shortName>
        <ecNumber evidence="10">1.1.1.25</ecNumber>
    </recommendedName>
</protein>
<dbReference type="SUPFAM" id="SSF53223">
    <property type="entry name" value="Aminoacid dehydrogenase-like, N-terminal domain"/>
    <property type="match status" value="1"/>
</dbReference>
<comment type="pathway">
    <text evidence="1 10">Metabolic intermediate biosynthesis; chorismate biosynthesis; chorismate from D-erythrose 4-phosphate and phosphoenolpyruvate: step 4/7.</text>
</comment>
<evidence type="ECO:0000313" key="14">
    <source>
        <dbReference type="EMBL" id="UUF08721.1"/>
    </source>
</evidence>
<feature type="binding site" evidence="10">
    <location>
        <position position="109"/>
    </location>
    <ligand>
        <name>shikimate</name>
        <dbReference type="ChEBI" id="CHEBI:36208"/>
    </ligand>
</feature>
<dbReference type="Pfam" id="PF08501">
    <property type="entry name" value="Shikimate_dh_N"/>
    <property type="match status" value="1"/>
</dbReference>
<feature type="domain" description="Shikimate dehydrogenase substrate binding N-terminal" evidence="12">
    <location>
        <begin position="14"/>
        <end position="96"/>
    </location>
</feature>
<keyword evidence="4 10" id="KW-0560">Oxidoreductase</keyword>
<dbReference type="Proteomes" id="UP001058072">
    <property type="component" value="Chromosome"/>
</dbReference>
<dbReference type="InterPro" id="IPR022893">
    <property type="entry name" value="Shikimate_DH_fam"/>
</dbReference>
<evidence type="ECO:0000256" key="6">
    <source>
        <dbReference type="ARBA" id="ARBA00049442"/>
    </source>
</evidence>
<feature type="binding site" evidence="10">
    <location>
        <position position="69"/>
    </location>
    <ligand>
        <name>shikimate</name>
        <dbReference type="ChEBI" id="CHEBI:36208"/>
    </ligand>
</feature>
<evidence type="ECO:0000256" key="10">
    <source>
        <dbReference type="HAMAP-Rule" id="MF_00222"/>
    </source>
</evidence>
<name>A0A9Q9CNQ2_9FIRM</name>
<keyword evidence="2 10" id="KW-0028">Amino-acid biosynthesis</keyword>
<dbReference type="GO" id="GO:0009423">
    <property type="term" value="P:chorismate biosynthetic process"/>
    <property type="evidence" value="ECO:0007669"/>
    <property type="project" value="UniProtKB-UniRule"/>
</dbReference>
<feature type="binding site" evidence="10">
    <location>
        <position position="254"/>
    </location>
    <ligand>
        <name>NADP(+)</name>
        <dbReference type="ChEBI" id="CHEBI:58349"/>
    </ligand>
</feature>
<comment type="catalytic activity">
    <reaction evidence="7">
        <text>L-quinate + NAD(+) = 3-dehydroquinate + NADH + H(+)</text>
        <dbReference type="Rhea" id="RHEA:22364"/>
        <dbReference type="ChEBI" id="CHEBI:15378"/>
        <dbReference type="ChEBI" id="CHEBI:29751"/>
        <dbReference type="ChEBI" id="CHEBI:32364"/>
        <dbReference type="ChEBI" id="CHEBI:57540"/>
        <dbReference type="ChEBI" id="CHEBI:57945"/>
        <dbReference type="EC" id="1.1.1.24"/>
    </reaction>
</comment>
<dbReference type="InterPro" id="IPR006151">
    <property type="entry name" value="Shikm_DH/Glu-tRNA_Rdtase"/>
</dbReference>
<sequence>MESRISGTTQLIGIIATPIRHSISPKMHNAAFSKLGLDYAYLAFDIEQSQLEDSVKGLKAIGARGFNVSMPYKTAIIEYLDELSPTAKLCQAVNTVVNENGKLVGHITDGSGLIRSLQDEGYDIRGKKVTVIGCGGAGKAIQIQAALDGVSELSIFNRSAERGQQVVDLINKHTNCKATFYHLNDELALKEQLADSYLLINATSIGMAELEGQSFISDSSVLHPGLIVCDIIYNPRKTKLLQQAEEAGCKVMNGVGMIIYQGAEAFKLWTGEEMPIDYIKDVLDLK</sequence>
<dbReference type="Pfam" id="PF18317">
    <property type="entry name" value="SDH_C"/>
    <property type="match status" value="1"/>
</dbReference>
<feature type="binding site" evidence="10">
    <location>
        <position position="231"/>
    </location>
    <ligand>
        <name>NADP(+)</name>
        <dbReference type="ChEBI" id="CHEBI:58349"/>
    </ligand>
</feature>
<dbReference type="SUPFAM" id="SSF51735">
    <property type="entry name" value="NAD(P)-binding Rossmann-fold domains"/>
    <property type="match status" value="1"/>
</dbReference>
<dbReference type="InterPro" id="IPR013708">
    <property type="entry name" value="Shikimate_DH-bd_N"/>
</dbReference>
<feature type="active site" description="Proton acceptor" evidence="10">
    <location>
        <position position="73"/>
    </location>
</feature>
<feature type="binding site" evidence="10">
    <location>
        <position position="233"/>
    </location>
    <ligand>
        <name>shikimate</name>
        <dbReference type="ChEBI" id="CHEBI:36208"/>
    </ligand>
</feature>
<evidence type="ECO:0000256" key="8">
    <source>
        <dbReference type="ARBA" id="ARBA00052329"/>
    </source>
</evidence>
<dbReference type="PANTHER" id="PTHR21089">
    <property type="entry name" value="SHIKIMATE DEHYDROGENASE"/>
    <property type="match status" value="1"/>
</dbReference>
<evidence type="ECO:0000256" key="3">
    <source>
        <dbReference type="ARBA" id="ARBA00022857"/>
    </source>
</evidence>
<evidence type="ECO:0000256" key="2">
    <source>
        <dbReference type="ARBA" id="ARBA00022605"/>
    </source>
</evidence>
<reference evidence="14" key="1">
    <citation type="submission" date="2021-03" db="EMBL/GenBank/DDBJ databases">
        <title>Comparative Genomics and Metabolomics in the genus Turicibacter.</title>
        <authorList>
            <person name="Maki J."/>
            <person name="Looft T."/>
        </authorList>
    </citation>
    <scope>NUCLEOTIDE SEQUENCE</scope>
    <source>
        <strain evidence="14">ISU324</strain>
    </source>
</reference>
<feature type="binding site" evidence="10">
    <location>
        <begin position="22"/>
        <end position="24"/>
    </location>
    <ligand>
        <name>shikimate</name>
        <dbReference type="ChEBI" id="CHEBI:36208"/>
    </ligand>
</feature>
<dbReference type="InterPro" id="IPR041121">
    <property type="entry name" value="SDH_C"/>
</dbReference>
<dbReference type="FunFam" id="3.40.50.10860:FF:000004">
    <property type="entry name" value="Quinate/shikimate dehydrogenase"/>
    <property type="match status" value="1"/>
</dbReference>
<comment type="function">
    <text evidence="10">Involved in the biosynthesis of the chorismate, which leads to the biosynthesis of aromatic amino acids. Catalyzes the reversible NADPH linked reduction of 3-dehydroshikimate (DHSA) to yield shikimate (SA).</text>
</comment>
<comment type="pathway">
    <text evidence="9">Aromatic compound metabolism; 3,4-dihydroxybenzoate biosynthesis; 3-dehydroquinate from D-quinate (NAD(+) route).</text>
</comment>
<dbReference type="NCBIfam" id="TIGR00507">
    <property type="entry name" value="aroE"/>
    <property type="match status" value="1"/>
</dbReference>
<comment type="caution">
    <text evidence="10">Lacks conserved residue(s) required for the propagation of feature annotation.</text>
</comment>
<dbReference type="GO" id="GO:0050661">
    <property type="term" value="F:NADP binding"/>
    <property type="evidence" value="ECO:0007669"/>
    <property type="project" value="InterPro"/>
</dbReference>
<dbReference type="InterPro" id="IPR036291">
    <property type="entry name" value="NAD(P)-bd_dom_sf"/>
</dbReference>
<dbReference type="CDD" id="cd01065">
    <property type="entry name" value="NAD_bind_Shikimate_DH"/>
    <property type="match status" value="1"/>
</dbReference>
<dbReference type="Pfam" id="PF01488">
    <property type="entry name" value="Shikimate_DH"/>
    <property type="match status" value="1"/>
</dbReference>
<dbReference type="Gene3D" id="3.40.50.720">
    <property type="entry name" value="NAD(P)-binding Rossmann-like Domain"/>
    <property type="match status" value="1"/>
</dbReference>
<evidence type="ECO:0000259" key="13">
    <source>
        <dbReference type="Pfam" id="PF18317"/>
    </source>
</evidence>
<evidence type="ECO:0000259" key="11">
    <source>
        <dbReference type="Pfam" id="PF01488"/>
    </source>
</evidence>
<dbReference type="EMBL" id="CP071250">
    <property type="protein sequence ID" value="UUF08721.1"/>
    <property type="molecule type" value="Genomic_DNA"/>
</dbReference>
<comment type="subunit">
    <text evidence="10">Homodimer.</text>
</comment>
<proteinExistence type="inferred from homology"/>
<evidence type="ECO:0000256" key="5">
    <source>
        <dbReference type="ARBA" id="ARBA00023141"/>
    </source>
</evidence>
<gene>
    <name evidence="10" type="primary">aroE</name>
    <name evidence="14" type="ORF">J0J70_01465</name>
</gene>
<dbReference type="InterPro" id="IPR046346">
    <property type="entry name" value="Aminoacid_DH-like_N_sf"/>
</dbReference>
<accession>A0A9Q9CNQ2</accession>
<evidence type="ECO:0000259" key="12">
    <source>
        <dbReference type="Pfam" id="PF08501"/>
    </source>
</evidence>
<comment type="similarity">
    <text evidence="10">Belongs to the shikimate dehydrogenase family.</text>
</comment>
<dbReference type="GO" id="GO:0009073">
    <property type="term" value="P:aromatic amino acid family biosynthetic process"/>
    <property type="evidence" value="ECO:0007669"/>
    <property type="project" value="UniProtKB-KW"/>
</dbReference>
<evidence type="ECO:0000256" key="1">
    <source>
        <dbReference type="ARBA" id="ARBA00004871"/>
    </source>
</evidence>
<feature type="domain" description="Quinate/shikimate 5-dehydrogenase/glutamyl-tRNA reductase" evidence="11">
    <location>
        <begin position="123"/>
        <end position="204"/>
    </location>
</feature>
<keyword evidence="5 10" id="KW-0057">Aromatic amino acid biosynthesis</keyword>
<evidence type="ECO:0000256" key="9">
    <source>
        <dbReference type="ARBA" id="ARBA00060613"/>
    </source>
</evidence>
<feature type="binding site" evidence="10">
    <location>
        <position position="94"/>
    </location>
    <ligand>
        <name>shikimate</name>
        <dbReference type="ChEBI" id="CHEBI:36208"/>
    </ligand>
</feature>
<keyword evidence="3 10" id="KW-0521">NADP</keyword>
<evidence type="ECO:0000313" key="15">
    <source>
        <dbReference type="Proteomes" id="UP001058072"/>
    </source>
</evidence>
<dbReference type="NCBIfam" id="NF001319">
    <property type="entry name" value="PRK00258.3-3"/>
    <property type="match status" value="1"/>
</dbReference>
<dbReference type="FunFam" id="3.40.50.720:FF:000086">
    <property type="entry name" value="Quinate/shikimate dehydrogenase"/>
    <property type="match status" value="1"/>
</dbReference>
<feature type="binding site" evidence="10">
    <location>
        <position position="261"/>
    </location>
    <ligand>
        <name>shikimate</name>
        <dbReference type="ChEBI" id="CHEBI:36208"/>
    </ligand>
</feature>
<organism evidence="14 15">
    <name type="scientific">Turicibacter bilis</name>
    <dbReference type="NCBI Taxonomy" id="2735723"/>
    <lineage>
        <taxon>Bacteria</taxon>
        <taxon>Bacillati</taxon>
        <taxon>Bacillota</taxon>
        <taxon>Erysipelotrichia</taxon>
        <taxon>Erysipelotrichales</taxon>
        <taxon>Turicibacteraceae</taxon>
        <taxon>Turicibacter</taxon>
    </lineage>
</organism>